<dbReference type="InterPro" id="IPR014284">
    <property type="entry name" value="RNA_pol_sigma-70_dom"/>
</dbReference>
<dbReference type="NCBIfam" id="TIGR02937">
    <property type="entry name" value="sigma70-ECF"/>
    <property type="match status" value="1"/>
</dbReference>
<dbReference type="EMBL" id="JABKKE010000001">
    <property type="protein sequence ID" value="NPE13037.1"/>
    <property type="molecule type" value="Genomic_DNA"/>
</dbReference>
<dbReference type="RefSeq" id="WP_172174012.1">
    <property type="nucleotide sequence ID" value="NZ_CASGIA010000003.1"/>
</dbReference>
<evidence type="ECO:0000259" key="8">
    <source>
        <dbReference type="Pfam" id="PF08281"/>
    </source>
</evidence>
<dbReference type="Gene3D" id="1.10.10.10">
    <property type="entry name" value="Winged helix-like DNA-binding domain superfamily/Winged helix DNA-binding domain"/>
    <property type="match status" value="1"/>
</dbReference>
<organism evidence="9 10">
    <name type="scientific">Xylanibacter rodentium</name>
    <dbReference type="NCBI Taxonomy" id="2736289"/>
    <lineage>
        <taxon>Bacteria</taxon>
        <taxon>Pseudomonadati</taxon>
        <taxon>Bacteroidota</taxon>
        <taxon>Bacteroidia</taxon>
        <taxon>Bacteroidales</taxon>
        <taxon>Prevotellaceae</taxon>
        <taxon>Xylanibacter</taxon>
    </lineage>
</organism>
<sequence>MTPEEFEHIARKLRPKLNSIGLDFFSDRDMADDVTQEVLMRLWIMRERIDIRLGVEALASRMAKNICVSEWRKRKTRISSDTSGPPVDGYQQPTAMEDSDNRRLLENAISRLTPTEARLYRMRHLSDMDLAEMETVTGIKSRSISAMLSTARRKLLEAIRQQGGL</sequence>
<evidence type="ECO:0000259" key="7">
    <source>
        <dbReference type="Pfam" id="PF04542"/>
    </source>
</evidence>
<dbReference type="InterPro" id="IPR013249">
    <property type="entry name" value="RNA_pol_sigma70_r4_t2"/>
</dbReference>
<keyword evidence="3" id="KW-0731">Sigma factor</keyword>
<gene>
    <name evidence="9" type="ORF">HPS55_01605</name>
</gene>
<accession>A0ABX2AUG6</accession>
<name>A0ABX2AUG6_9BACT</name>
<evidence type="ECO:0000313" key="9">
    <source>
        <dbReference type="EMBL" id="NPE13037.1"/>
    </source>
</evidence>
<proteinExistence type="inferred from homology"/>
<comment type="similarity">
    <text evidence="1">Belongs to the sigma-70 factor family. ECF subfamily.</text>
</comment>
<reference evidence="9 10" key="1">
    <citation type="submission" date="2020-05" db="EMBL/GenBank/DDBJ databases">
        <title>Distinct polysaccharide utilization as determinants for interspecies competition between intestinal Prevotella spp.</title>
        <authorList>
            <person name="Galvez E.J.C."/>
            <person name="Iljazovic A."/>
            <person name="Strowig T."/>
        </authorList>
    </citation>
    <scope>NUCLEOTIDE SEQUENCE [LARGE SCALE GENOMIC DNA]</scope>
    <source>
        <strain evidence="9 10">PROD</strain>
    </source>
</reference>
<evidence type="ECO:0000256" key="4">
    <source>
        <dbReference type="ARBA" id="ARBA00023125"/>
    </source>
</evidence>
<evidence type="ECO:0000256" key="2">
    <source>
        <dbReference type="ARBA" id="ARBA00023015"/>
    </source>
</evidence>
<evidence type="ECO:0000256" key="5">
    <source>
        <dbReference type="ARBA" id="ARBA00023163"/>
    </source>
</evidence>
<keyword evidence="5" id="KW-0804">Transcription</keyword>
<dbReference type="Pfam" id="PF04542">
    <property type="entry name" value="Sigma70_r2"/>
    <property type="match status" value="1"/>
</dbReference>
<feature type="domain" description="RNA polymerase sigma factor 70 region 4 type 2" evidence="8">
    <location>
        <begin position="103"/>
        <end position="155"/>
    </location>
</feature>
<dbReference type="InterPro" id="IPR013324">
    <property type="entry name" value="RNA_pol_sigma_r3/r4-like"/>
</dbReference>
<evidence type="ECO:0000256" key="3">
    <source>
        <dbReference type="ARBA" id="ARBA00023082"/>
    </source>
</evidence>
<dbReference type="PANTHER" id="PTHR43133:SF8">
    <property type="entry name" value="RNA POLYMERASE SIGMA FACTOR HI_1459-RELATED"/>
    <property type="match status" value="1"/>
</dbReference>
<evidence type="ECO:0000256" key="6">
    <source>
        <dbReference type="SAM" id="MobiDB-lite"/>
    </source>
</evidence>
<keyword evidence="10" id="KW-1185">Reference proteome</keyword>
<dbReference type="Pfam" id="PF08281">
    <property type="entry name" value="Sigma70_r4_2"/>
    <property type="match status" value="1"/>
</dbReference>
<comment type="caution">
    <text evidence="9">The sequence shown here is derived from an EMBL/GenBank/DDBJ whole genome shotgun (WGS) entry which is preliminary data.</text>
</comment>
<evidence type="ECO:0000313" key="10">
    <source>
        <dbReference type="Proteomes" id="UP001193734"/>
    </source>
</evidence>
<dbReference type="GeneID" id="82156451"/>
<dbReference type="PANTHER" id="PTHR43133">
    <property type="entry name" value="RNA POLYMERASE ECF-TYPE SIGMA FACTO"/>
    <property type="match status" value="1"/>
</dbReference>
<evidence type="ECO:0000256" key="1">
    <source>
        <dbReference type="ARBA" id="ARBA00010641"/>
    </source>
</evidence>
<dbReference type="InterPro" id="IPR036388">
    <property type="entry name" value="WH-like_DNA-bd_sf"/>
</dbReference>
<protein>
    <submittedName>
        <fullName evidence="9">Sigma-70 family RNA polymerase sigma factor</fullName>
    </submittedName>
</protein>
<dbReference type="Proteomes" id="UP001193734">
    <property type="component" value="Unassembled WGS sequence"/>
</dbReference>
<keyword evidence="2" id="KW-0805">Transcription regulation</keyword>
<feature type="region of interest" description="Disordered" evidence="6">
    <location>
        <begin position="75"/>
        <end position="97"/>
    </location>
</feature>
<dbReference type="Gene3D" id="1.10.1740.10">
    <property type="match status" value="1"/>
</dbReference>
<dbReference type="InterPro" id="IPR013325">
    <property type="entry name" value="RNA_pol_sigma_r2"/>
</dbReference>
<keyword evidence="4" id="KW-0238">DNA-binding</keyword>
<dbReference type="InterPro" id="IPR039425">
    <property type="entry name" value="RNA_pol_sigma-70-like"/>
</dbReference>
<dbReference type="SUPFAM" id="SSF88659">
    <property type="entry name" value="Sigma3 and sigma4 domains of RNA polymerase sigma factors"/>
    <property type="match status" value="1"/>
</dbReference>
<dbReference type="InterPro" id="IPR007627">
    <property type="entry name" value="RNA_pol_sigma70_r2"/>
</dbReference>
<dbReference type="SUPFAM" id="SSF88946">
    <property type="entry name" value="Sigma2 domain of RNA polymerase sigma factors"/>
    <property type="match status" value="1"/>
</dbReference>
<feature type="domain" description="RNA polymerase sigma-70 region 2" evidence="7">
    <location>
        <begin position="11"/>
        <end position="75"/>
    </location>
</feature>